<keyword evidence="6 15" id="KW-1003">Cell membrane</keyword>
<keyword evidence="8 16" id="KW-0812">Transmembrane</keyword>
<evidence type="ECO:0000256" key="11">
    <source>
        <dbReference type="ARBA" id="ARBA00022989"/>
    </source>
</evidence>
<dbReference type="InterPro" id="IPR012136">
    <property type="entry name" value="NADH_DH_b"/>
</dbReference>
<evidence type="ECO:0000256" key="14">
    <source>
        <dbReference type="ARBA" id="ARBA00048202"/>
    </source>
</evidence>
<dbReference type="Proteomes" id="UP000320184">
    <property type="component" value="Unassembled WGS sequence"/>
</dbReference>
<dbReference type="GO" id="GO:0050661">
    <property type="term" value="F:NADP binding"/>
    <property type="evidence" value="ECO:0007669"/>
    <property type="project" value="InterPro"/>
</dbReference>
<feature type="domain" description="NADP transhydrogenase beta-like" evidence="17">
    <location>
        <begin position="12"/>
        <end position="468"/>
    </location>
</feature>
<feature type="transmembrane region" description="Helical" evidence="16">
    <location>
        <begin position="171"/>
        <end position="189"/>
    </location>
</feature>
<dbReference type="PIRSF" id="PIRSF000204">
    <property type="entry name" value="PNTB"/>
    <property type="match status" value="1"/>
</dbReference>
<evidence type="ECO:0000313" key="18">
    <source>
        <dbReference type="EMBL" id="TMQ53726.1"/>
    </source>
</evidence>
<evidence type="ECO:0000256" key="15">
    <source>
        <dbReference type="PIRNR" id="PIRNR000204"/>
    </source>
</evidence>
<dbReference type="Gene3D" id="3.40.50.1220">
    <property type="entry name" value="TPP-binding domain"/>
    <property type="match status" value="1"/>
</dbReference>
<dbReference type="SUPFAM" id="SSF52467">
    <property type="entry name" value="DHS-like NAD/FAD-binding domain"/>
    <property type="match status" value="1"/>
</dbReference>
<name>A0A538SQT6_UNCEI</name>
<evidence type="ECO:0000313" key="19">
    <source>
        <dbReference type="Proteomes" id="UP000320184"/>
    </source>
</evidence>
<comment type="caution">
    <text evidence="18">The sequence shown here is derived from an EMBL/GenBank/DDBJ whole genome shotgun (WGS) entry which is preliminary data.</text>
</comment>
<evidence type="ECO:0000259" key="17">
    <source>
        <dbReference type="Pfam" id="PF02233"/>
    </source>
</evidence>
<reference evidence="18 19" key="1">
    <citation type="journal article" date="2019" name="Nat. Microbiol.">
        <title>Mediterranean grassland soil C-N compound turnover is dependent on rainfall and depth, and is mediated by genomically divergent microorganisms.</title>
        <authorList>
            <person name="Diamond S."/>
            <person name="Andeer P.F."/>
            <person name="Li Z."/>
            <person name="Crits-Christoph A."/>
            <person name="Burstein D."/>
            <person name="Anantharaman K."/>
            <person name="Lane K.R."/>
            <person name="Thomas B.C."/>
            <person name="Pan C."/>
            <person name="Northen T.R."/>
            <person name="Banfield J.F."/>
        </authorList>
    </citation>
    <scope>NUCLEOTIDE SEQUENCE [LARGE SCALE GENOMIC DNA]</scope>
    <source>
        <strain evidence="18">WS_3</strain>
    </source>
</reference>
<dbReference type="FunFam" id="3.40.50.1220:FF:000002">
    <property type="entry name" value="NAD(P) transhydrogenase subunit beta"/>
    <property type="match status" value="1"/>
</dbReference>
<evidence type="ECO:0000256" key="5">
    <source>
        <dbReference type="ARBA" id="ARBA00014581"/>
    </source>
</evidence>
<evidence type="ECO:0000256" key="10">
    <source>
        <dbReference type="ARBA" id="ARBA00022967"/>
    </source>
</evidence>
<keyword evidence="12 15" id="KW-0520">NAD</keyword>
<evidence type="ECO:0000256" key="2">
    <source>
        <dbReference type="ARBA" id="ARBA00004429"/>
    </source>
</evidence>
<dbReference type="GO" id="GO:0008750">
    <property type="term" value="F:proton-translocating NAD(P)+ transhydrogenase activity"/>
    <property type="evidence" value="ECO:0007669"/>
    <property type="project" value="UniProtKB-EC"/>
</dbReference>
<evidence type="ECO:0000256" key="4">
    <source>
        <dbReference type="ARBA" id="ARBA00012943"/>
    </source>
</evidence>
<feature type="transmembrane region" description="Helical" evidence="16">
    <location>
        <begin position="6"/>
        <end position="26"/>
    </location>
</feature>
<feature type="transmembrane region" description="Helical" evidence="16">
    <location>
        <begin position="195"/>
        <end position="214"/>
    </location>
</feature>
<keyword evidence="11 16" id="KW-1133">Transmembrane helix</keyword>
<dbReference type="Pfam" id="PF02233">
    <property type="entry name" value="PNTB"/>
    <property type="match status" value="1"/>
</dbReference>
<dbReference type="GO" id="GO:0005886">
    <property type="term" value="C:plasma membrane"/>
    <property type="evidence" value="ECO:0007669"/>
    <property type="project" value="UniProtKB-SubCell"/>
</dbReference>
<evidence type="ECO:0000256" key="3">
    <source>
        <dbReference type="ARBA" id="ARBA00007919"/>
    </source>
</evidence>
<dbReference type="AlphaFoldDB" id="A0A538SQT6"/>
<sequence>MSETRALPTVFQLAYLASAVLFIVGLKFLSSPARARRGNLMAAIGMAVATAATLGVLWMPGGGFHNQGLIVAGIVIGAALGTAGARWVQMTQMPQMVALLNGFGGGAAALISTGDFLHAAFHGERLSGTAVASTILGCIIGSLSFSGSLVAFGKLQGIISERAITSPLQKVINGVLFFAILATVAGIAARGGSTWFLALLIEALLFGVLMVIPIGGADMPVVISLLNSFTGLAVAATGFALTNNALIISGTLVGASGTLLTTLMCKAMNRSLANVLFAGVGAGPVAAPGAPGSAAAKPVREIGVDDAAVLLSNIQSLIVVPGYGMAVAQAQHAVRELADQLAQRGVEVKYAIHPVAGRMPGHMNVLLAEANVPYDQLFDLDQINPEFEHTDVALVIGANDVVNPAARTDRQSPIYGMPILDADKAQHVIVIKRSLNPGFAGIDNPIYYDPRTLMLFGDAKGVVARLVEAMKAAA</sequence>
<evidence type="ECO:0000256" key="1">
    <source>
        <dbReference type="ARBA" id="ARBA00003943"/>
    </source>
</evidence>
<comment type="function">
    <text evidence="1 15">The transhydrogenation between NADH and NADP is coupled to respiration and ATP hydrolysis and functions as a proton pump across the membrane.</text>
</comment>
<dbReference type="PANTHER" id="PTHR44758:SF1">
    <property type="entry name" value="NAD(P) TRANSHYDROGENASE SUBUNIT BETA"/>
    <property type="match status" value="1"/>
</dbReference>
<feature type="transmembrane region" description="Helical" evidence="16">
    <location>
        <begin position="97"/>
        <end position="118"/>
    </location>
</feature>
<comment type="catalytic activity">
    <reaction evidence="14 15">
        <text>NAD(+) + NADPH + H(+)(in) = NADH + NADP(+) + H(+)(out)</text>
        <dbReference type="Rhea" id="RHEA:47992"/>
        <dbReference type="ChEBI" id="CHEBI:15378"/>
        <dbReference type="ChEBI" id="CHEBI:57540"/>
        <dbReference type="ChEBI" id="CHEBI:57783"/>
        <dbReference type="ChEBI" id="CHEBI:57945"/>
        <dbReference type="ChEBI" id="CHEBI:58349"/>
        <dbReference type="EC" id="7.1.1.1"/>
    </reaction>
</comment>
<proteinExistence type="inferred from homology"/>
<dbReference type="InterPro" id="IPR034300">
    <property type="entry name" value="PNTB-like"/>
</dbReference>
<keyword evidence="13 15" id="KW-0472">Membrane</keyword>
<keyword evidence="7 15" id="KW-0997">Cell inner membrane</keyword>
<gene>
    <name evidence="18" type="ORF">E6K73_00920</name>
</gene>
<keyword evidence="9 15" id="KW-0521">NADP</keyword>
<feature type="transmembrane region" description="Helical" evidence="16">
    <location>
        <begin position="246"/>
        <end position="265"/>
    </location>
</feature>
<dbReference type="InterPro" id="IPR029035">
    <property type="entry name" value="DHS-like_NAD/FAD-binding_dom"/>
</dbReference>
<dbReference type="EMBL" id="VBOT01000011">
    <property type="protein sequence ID" value="TMQ53726.1"/>
    <property type="molecule type" value="Genomic_DNA"/>
</dbReference>
<feature type="transmembrane region" description="Helical" evidence="16">
    <location>
        <begin position="64"/>
        <end position="85"/>
    </location>
</feature>
<evidence type="ECO:0000256" key="9">
    <source>
        <dbReference type="ARBA" id="ARBA00022857"/>
    </source>
</evidence>
<feature type="transmembrane region" description="Helical" evidence="16">
    <location>
        <begin position="221"/>
        <end position="240"/>
    </location>
</feature>
<organism evidence="18 19">
    <name type="scientific">Eiseniibacteriota bacterium</name>
    <dbReference type="NCBI Taxonomy" id="2212470"/>
    <lineage>
        <taxon>Bacteria</taxon>
        <taxon>Candidatus Eiseniibacteriota</taxon>
    </lineage>
</organism>
<keyword evidence="10 15" id="KW-1278">Translocase</keyword>
<evidence type="ECO:0000256" key="16">
    <source>
        <dbReference type="SAM" id="Phobius"/>
    </source>
</evidence>
<evidence type="ECO:0000256" key="8">
    <source>
        <dbReference type="ARBA" id="ARBA00022692"/>
    </source>
</evidence>
<accession>A0A538SQT6</accession>
<evidence type="ECO:0000256" key="12">
    <source>
        <dbReference type="ARBA" id="ARBA00023027"/>
    </source>
</evidence>
<comment type="subcellular location">
    <subcellularLocation>
        <location evidence="2">Cell inner membrane</location>
        <topology evidence="2">Multi-pass membrane protein</topology>
    </subcellularLocation>
</comment>
<protein>
    <recommendedName>
        <fullName evidence="5 15">NAD(P) transhydrogenase subunit beta</fullName>
        <ecNumber evidence="4 15">7.1.1.1</ecNumber>
    </recommendedName>
    <alternativeName>
        <fullName evidence="15">Nicotinamide nucleotide transhydrogenase subunit beta</fullName>
    </alternativeName>
</protein>
<evidence type="ECO:0000256" key="13">
    <source>
        <dbReference type="ARBA" id="ARBA00023136"/>
    </source>
</evidence>
<feature type="transmembrane region" description="Helical" evidence="16">
    <location>
        <begin position="38"/>
        <end position="58"/>
    </location>
</feature>
<comment type="similarity">
    <text evidence="3 15">Belongs to the PNT beta subunit family.</text>
</comment>
<dbReference type="EC" id="7.1.1.1" evidence="4 15"/>
<dbReference type="PANTHER" id="PTHR44758">
    <property type="entry name" value="NAD(P) TRANSHYDROGENASE SUBUNIT BETA"/>
    <property type="match status" value="1"/>
</dbReference>
<feature type="transmembrane region" description="Helical" evidence="16">
    <location>
        <begin position="130"/>
        <end position="151"/>
    </location>
</feature>
<evidence type="ECO:0000256" key="6">
    <source>
        <dbReference type="ARBA" id="ARBA00022475"/>
    </source>
</evidence>
<evidence type="ECO:0000256" key="7">
    <source>
        <dbReference type="ARBA" id="ARBA00022519"/>
    </source>
</evidence>